<reference evidence="2 3" key="1">
    <citation type="journal article" date="2021" name="Elife">
        <title>Chloroplast acquisition without the gene transfer in kleptoplastic sea slugs, Plakobranchus ocellatus.</title>
        <authorList>
            <person name="Maeda T."/>
            <person name="Takahashi S."/>
            <person name="Yoshida T."/>
            <person name="Shimamura S."/>
            <person name="Takaki Y."/>
            <person name="Nagai Y."/>
            <person name="Toyoda A."/>
            <person name="Suzuki Y."/>
            <person name="Arimoto A."/>
            <person name="Ishii H."/>
            <person name="Satoh N."/>
            <person name="Nishiyama T."/>
            <person name="Hasebe M."/>
            <person name="Maruyama T."/>
            <person name="Minagawa J."/>
            <person name="Obokata J."/>
            <person name="Shigenobu S."/>
        </authorList>
    </citation>
    <scope>NUCLEOTIDE SEQUENCE [LARGE SCALE GENOMIC DNA]</scope>
</reference>
<evidence type="ECO:0000259" key="1">
    <source>
        <dbReference type="Pfam" id="PF23228"/>
    </source>
</evidence>
<organism evidence="2 3">
    <name type="scientific">Elysia marginata</name>
    <dbReference type="NCBI Taxonomy" id="1093978"/>
    <lineage>
        <taxon>Eukaryota</taxon>
        <taxon>Metazoa</taxon>
        <taxon>Spiralia</taxon>
        <taxon>Lophotrochozoa</taxon>
        <taxon>Mollusca</taxon>
        <taxon>Gastropoda</taxon>
        <taxon>Heterobranchia</taxon>
        <taxon>Euthyneura</taxon>
        <taxon>Panpulmonata</taxon>
        <taxon>Sacoglossa</taxon>
        <taxon>Placobranchoidea</taxon>
        <taxon>Plakobranchidae</taxon>
        <taxon>Elysia</taxon>
    </lineage>
</organism>
<dbReference type="InterPro" id="IPR057242">
    <property type="entry name" value="PCFS4-like"/>
</dbReference>
<feature type="domain" description="PCFS4-like zinc finger" evidence="1">
    <location>
        <begin position="35"/>
        <end position="66"/>
    </location>
</feature>
<dbReference type="AlphaFoldDB" id="A0AAV4IU70"/>
<evidence type="ECO:0000313" key="3">
    <source>
        <dbReference type="Proteomes" id="UP000762676"/>
    </source>
</evidence>
<accession>A0AAV4IU70</accession>
<evidence type="ECO:0000313" key="2">
    <source>
        <dbReference type="EMBL" id="GFS14099.1"/>
    </source>
</evidence>
<comment type="caution">
    <text evidence="2">The sequence shown here is derived from an EMBL/GenBank/DDBJ whole genome shotgun (WGS) entry which is preliminary data.</text>
</comment>
<dbReference type="Proteomes" id="UP000762676">
    <property type="component" value="Unassembled WGS sequence"/>
</dbReference>
<dbReference type="EMBL" id="BMAT01013501">
    <property type="protein sequence ID" value="GFS14099.1"/>
    <property type="molecule type" value="Genomic_DNA"/>
</dbReference>
<keyword evidence="3" id="KW-1185">Reference proteome</keyword>
<sequence>MKSSDNTVAGVQQPFNLRSLEGKEVIKNPVASGIEGEDICATCGDPFDQMWNEETEEWILKNTIKVDGK</sequence>
<protein>
    <submittedName>
        <fullName evidence="2">Pre-mRNA cleavage complex 2 protein Pcf11</fullName>
    </submittedName>
</protein>
<name>A0AAV4IU70_9GAST</name>
<gene>
    <name evidence="2" type="ORF">ElyMa_006737000</name>
</gene>
<proteinExistence type="predicted"/>
<dbReference type="Pfam" id="PF23228">
    <property type="entry name" value="zf_PCFS4"/>
    <property type="match status" value="1"/>
</dbReference>
<feature type="non-terminal residue" evidence="2">
    <location>
        <position position="69"/>
    </location>
</feature>